<dbReference type="PATRIC" id="fig|576611.7.peg.623"/>
<keyword evidence="3" id="KW-1185">Reference proteome</keyword>
<gene>
    <name evidence="2" type="ORF">CL55_00006150</name>
</gene>
<dbReference type="RefSeq" id="WP_046329823.1">
    <property type="nucleotide sequence ID" value="NZ_CP007501.1"/>
</dbReference>
<evidence type="ECO:0000313" key="3">
    <source>
        <dbReference type="Proteomes" id="UP000061135"/>
    </source>
</evidence>
<sequence>MKRLLPFLVSSLGLFLLACATPPSEFGVYRQSDGTVGVHAPKSAKETDAQAAAVEECKKLGKRGATIVETRKTVNDRFPMTYIFVCNTY</sequence>
<name>A0A0E3V0W5_9BURK</name>
<keyword evidence="1" id="KW-0732">Signal</keyword>
<dbReference type="HOGENOM" id="CLU_2509889_0_0_4"/>
<dbReference type="AlphaFoldDB" id="A0A0E3V0W5"/>
<dbReference type="KEGG" id="pdq:CL55_00006150"/>
<dbReference type="PROSITE" id="PS51257">
    <property type="entry name" value="PROKAR_LIPOPROTEIN"/>
    <property type="match status" value="1"/>
</dbReference>
<feature type="signal peptide" evidence="1">
    <location>
        <begin position="1"/>
        <end position="20"/>
    </location>
</feature>
<organism evidence="2 3">
    <name type="scientific">Polynucleobacter duraquae</name>
    <dbReference type="NCBI Taxonomy" id="1835254"/>
    <lineage>
        <taxon>Bacteria</taxon>
        <taxon>Pseudomonadati</taxon>
        <taxon>Pseudomonadota</taxon>
        <taxon>Betaproteobacteria</taxon>
        <taxon>Burkholderiales</taxon>
        <taxon>Burkholderiaceae</taxon>
        <taxon>Polynucleobacter</taxon>
    </lineage>
</organism>
<evidence type="ECO:0008006" key="4">
    <source>
        <dbReference type="Google" id="ProtNLM"/>
    </source>
</evidence>
<evidence type="ECO:0000256" key="1">
    <source>
        <dbReference type="SAM" id="SignalP"/>
    </source>
</evidence>
<accession>A0A0E3V0W5</accession>
<proteinExistence type="predicted"/>
<reference evidence="2 3" key="1">
    <citation type="submission" date="2014-03" db="EMBL/GenBank/DDBJ databases">
        <title>Genome of Polynucleobacter strain MWH-MoK4.</title>
        <authorList>
            <person name="Hahn M.W."/>
        </authorList>
    </citation>
    <scope>NUCLEOTIDE SEQUENCE [LARGE SCALE GENOMIC DNA]</scope>
    <source>
        <strain evidence="2 3">MWH-MoK4</strain>
    </source>
</reference>
<protein>
    <recommendedName>
        <fullName evidence="4">Lipoprotein</fullName>
    </recommendedName>
</protein>
<dbReference type="Proteomes" id="UP000061135">
    <property type="component" value="Chromosome"/>
</dbReference>
<feature type="chain" id="PRO_5002413617" description="Lipoprotein" evidence="1">
    <location>
        <begin position="21"/>
        <end position="89"/>
    </location>
</feature>
<dbReference type="OrthoDB" id="9134311at2"/>
<dbReference type="EMBL" id="CP007501">
    <property type="protein sequence ID" value="AKD24948.1"/>
    <property type="molecule type" value="Genomic_DNA"/>
</dbReference>
<evidence type="ECO:0000313" key="2">
    <source>
        <dbReference type="EMBL" id="AKD24948.1"/>
    </source>
</evidence>